<dbReference type="GO" id="GO:0051536">
    <property type="term" value="F:iron-sulfur cluster binding"/>
    <property type="evidence" value="ECO:0007669"/>
    <property type="project" value="UniProtKB-KW"/>
</dbReference>
<evidence type="ECO:0000256" key="1">
    <source>
        <dbReference type="ARBA" id="ARBA00022723"/>
    </source>
</evidence>
<evidence type="ECO:0000256" key="2">
    <source>
        <dbReference type="ARBA" id="ARBA00023002"/>
    </source>
</evidence>
<gene>
    <name evidence="5" type="ORF">S03H2_46552</name>
</gene>
<comment type="caution">
    <text evidence="5">The sequence shown here is derived from an EMBL/GenBank/DDBJ whole genome shotgun (WGS) entry which is preliminary data.</text>
</comment>
<dbReference type="PANTHER" id="PTHR43498:SF1">
    <property type="entry name" value="COB--COM HETERODISULFIDE REDUCTASE IRON-SULFUR SUBUNIT A"/>
    <property type="match status" value="1"/>
</dbReference>
<dbReference type="GO" id="GO:0046872">
    <property type="term" value="F:metal ion binding"/>
    <property type="evidence" value="ECO:0007669"/>
    <property type="project" value="UniProtKB-KW"/>
</dbReference>
<feature type="non-terminal residue" evidence="5">
    <location>
        <position position="267"/>
    </location>
</feature>
<accession>X1H5F1</accession>
<proteinExistence type="predicted"/>
<organism evidence="5">
    <name type="scientific">marine sediment metagenome</name>
    <dbReference type="NCBI Taxonomy" id="412755"/>
    <lineage>
        <taxon>unclassified sequences</taxon>
        <taxon>metagenomes</taxon>
        <taxon>ecological metagenomes</taxon>
    </lineage>
</organism>
<feature type="non-terminal residue" evidence="5">
    <location>
        <position position="1"/>
    </location>
</feature>
<keyword evidence="2" id="KW-0560">Oxidoreductase</keyword>
<keyword evidence="4" id="KW-0411">Iron-sulfur</keyword>
<keyword evidence="1" id="KW-0479">Metal-binding</keyword>
<dbReference type="InterPro" id="IPR039650">
    <property type="entry name" value="HdrA-like"/>
</dbReference>
<dbReference type="PANTHER" id="PTHR43498">
    <property type="entry name" value="FERREDOXIN:COB-COM HETERODISULFIDE REDUCTASE SUBUNIT A"/>
    <property type="match status" value="1"/>
</dbReference>
<name>X1H5F1_9ZZZZ</name>
<dbReference type="Pfam" id="PF12831">
    <property type="entry name" value="FAD_oxidored"/>
    <property type="match status" value="1"/>
</dbReference>
<evidence type="ECO:0000256" key="4">
    <source>
        <dbReference type="ARBA" id="ARBA00023014"/>
    </source>
</evidence>
<sequence>VRELDSGRRGNAQPASNYDDDKKLRVVGAEKNIHLFLNTHVNKVVTWGNHILAVTATDIKTGRRLRFSAPLFADCTGDGTIGYLAGADYRMGREGKEQTGESLAPEKADKMTMGASVQWYSVDTGKASAFADCPWALQFSEQSCQHATRGDWNWEAGLHRDQIKEFEYIRDLSFRAIYGNWAFQKNKTKDKAKYTNRKLEWVAYIGGKRESRRLLGDVILQQQDIQKKREFPDAFVTTTWTIDLHYPDPKNTRFFPGEEFRSIAKFT</sequence>
<evidence type="ECO:0000313" key="5">
    <source>
        <dbReference type="EMBL" id="GAH64622.1"/>
    </source>
</evidence>
<dbReference type="EMBL" id="BARU01029239">
    <property type="protein sequence ID" value="GAH64622.1"/>
    <property type="molecule type" value="Genomic_DNA"/>
</dbReference>
<evidence type="ECO:0000256" key="3">
    <source>
        <dbReference type="ARBA" id="ARBA00023004"/>
    </source>
</evidence>
<dbReference type="AlphaFoldDB" id="X1H5F1"/>
<protein>
    <submittedName>
        <fullName evidence="5">Uncharacterized protein</fullName>
    </submittedName>
</protein>
<reference evidence="5" key="1">
    <citation type="journal article" date="2014" name="Front. Microbiol.">
        <title>High frequency of phylogenetically diverse reductive dehalogenase-homologous genes in deep subseafloor sedimentary metagenomes.</title>
        <authorList>
            <person name="Kawai M."/>
            <person name="Futagami T."/>
            <person name="Toyoda A."/>
            <person name="Takaki Y."/>
            <person name="Nishi S."/>
            <person name="Hori S."/>
            <person name="Arai W."/>
            <person name="Tsubouchi T."/>
            <person name="Morono Y."/>
            <person name="Uchiyama I."/>
            <person name="Ito T."/>
            <person name="Fujiyama A."/>
            <person name="Inagaki F."/>
            <person name="Takami H."/>
        </authorList>
    </citation>
    <scope>NUCLEOTIDE SEQUENCE</scope>
    <source>
        <strain evidence="5">Expedition CK06-06</strain>
    </source>
</reference>
<dbReference type="GO" id="GO:0016491">
    <property type="term" value="F:oxidoreductase activity"/>
    <property type="evidence" value="ECO:0007669"/>
    <property type="project" value="UniProtKB-KW"/>
</dbReference>
<keyword evidence="3" id="KW-0408">Iron</keyword>